<evidence type="ECO:0000313" key="2">
    <source>
        <dbReference type="Proteomes" id="UP000032568"/>
    </source>
</evidence>
<organism evidence="1 2">
    <name type="scientific">Thalassomonas actiniarum</name>
    <dbReference type="NCBI Taxonomy" id="485447"/>
    <lineage>
        <taxon>Bacteria</taxon>
        <taxon>Pseudomonadati</taxon>
        <taxon>Pseudomonadota</taxon>
        <taxon>Gammaproteobacteria</taxon>
        <taxon>Alteromonadales</taxon>
        <taxon>Colwelliaceae</taxon>
        <taxon>Thalassomonas</taxon>
    </lineage>
</organism>
<reference evidence="1 2" key="2">
    <citation type="journal article" date="2022" name="Mar. Drugs">
        <title>Bioassay-Guided Fractionation Leads to the Detection of Cholic Acid Generated by the Rare Thalassomonas sp.</title>
        <authorList>
            <person name="Pheiffer F."/>
            <person name="Schneider Y.K."/>
            <person name="Hansen E.H."/>
            <person name="Andersen J.H."/>
            <person name="Isaksson J."/>
            <person name="Busche T."/>
            <person name="R C."/>
            <person name="Kalinowski J."/>
            <person name="Zyl L.V."/>
            <person name="Trindade M."/>
        </authorList>
    </citation>
    <scope>NUCLEOTIDE SEQUENCE [LARGE SCALE GENOMIC DNA]</scope>
    <source>
        <strain evidence="1 2">A5K-106</strain>
    </source>
</reference>
<dbReference type="KEGG" id="tact:SG35_017795"/>
<proteinExistence type="predicted"/>
<dbReference type="RefSeq" id="WP_044833922.1">
    <property type="nucleotide sequence ID" value="NZ_CP059735.1"/>
</dbReference>
<keyword evidence="2" id="KW-1185">Reference proteome</keyword>
<gene>
    <name evidence="1" type="ORF">SG35_017795</name>
</gene>
<sequence length="229" mass="26431">MKQRDLSQFSKYQVFLNFPYDDSYLPLATAMQFGVVAAGLIPVCAKDFIIPDQPRLNMLVNAINNCEYSVHDLSYSRGEGAMNFSRMNMPIESGMALFRSLSTQRREHKCTFFVSSQNEYKEYASDLAGLDFDCHKNDDSTLLQHLFDWLRGVVPEHFSNPISTLEVIEKYNEYRSDLKQINGSSSSGAPTHHEAREFMYQFCEKYKLWDFRLSRIGRDAFPVLPLSQV</sequence>
<evidence type="ECO:0000313" key="1">
    <source>
        <dbReference type="EMBL" id="WDD97189.1"/>
    </source>
</evidence>
<accession>A0AAE9YJV9</accession>
<dbReference type="AlphaFoldDB" id="A0AAE9YJV9"/>
<name>A0AAE9YJV9_9GAMM</name>
<dbReference type="Proteomes" id="UP000032568">
    <property type="component" value="Chromosome"/>
</dbReference>
<reference evidence="1 2" key="1">
    <citation type="journal article" date="2015" name="Genome Announc.">
        <title>Draft Genome Sequences of Marine Isolates of Thalassomonas viridans and Thalassomonas actiniarum.</title>
        <authorList>
            <person name="Olonade I."/>
            <person name="van Zyl L.J."/>
            <person name="Trindade M."/>
        </authorList>
    </citation>
    <scope>NUCLEOTIDE SEQUENCE [LARGE SCALE GENOMIC DNA]</scope>
    <source>
        <strain evidence="1 2">A5K-106</strain>
    </source>
</reference>
<protein>
    <submittedName>
        <fullName evidence="1">Uncharacterized protein</fullName>
    </submittedName>
</protein>
<dbReference type="EMBL" id="CP059735">
    <property type="protein sequence ID" value="WDD97189.1"/>
    <property type="molecule type" value="Genomic_DNA"/>
</dbReference>